<dbReference type="EMBL" id="CP004393">
    <property type="protein sequence ID" value="AJE48032.1"/>
    <property type="molecule type" value="Genomic_DNA"/>
</dbReference>
<dbReference type="Proteomes" id="UP000031521">
    <property type="component" value="Chromosome"/>
</dbReference>
<proteinExistence type="predicted"/>
<evidence type="ECO:0000259" key="2">
    <source>
        <dbReference type="Pfam" id="PF07811"/>
    </source>
</evidence>
<feature type="transmembrane region" description="Helical" evidence="1">
    <location>
        <begin position="20"/>
        <end position="42"/>
    </location>
</feature>
<dbReference type="HOGENOM" id="CLU_111553_1_0_5"/>
<keyword evidence="1" id="KW-0812">Transmembrane</keyword>
<keyword evidence="1" id="KW-0472">Membrane</keyword>
<protein>
    <recommendedName>
        <fullName evidence="2">TadE-like domain-containing protein</fullName>
    </recommendedName>
</protein>
<dbReference type="AlphaFoldDB" id="A0A0B5E6S3"/>
<gene>
    <name evidence="3" type="ORF">P73_3317</name>
</gene>
<reference evidence="3 4" key="1">
    <citation type="journal article" date="2014" name="Int. J. Syst. Evol. Microbiol.">
        <title>Celeribacter indicus sp. nov., a polycyclic aromatic hydrocarbon-degrading bacterium from deep-sea sediment and reclassification of Huaishuia halophila as Celeribacter halophilus comb. nov.</title>
        <authorList>
            <person name="Lai Q."/>
            <person name="Cao J."/>
            <person name="Yuan J."/>
            <person name="Li F."/>
            <person name="Shao Z."/>
        </authorList>
    </citation>
    <scope>NUCLEOTIDE SEQUENCE [LARGE SCALE GENOMIC DNA]</scope>
    <source>
        <strain evidence="3">P73</strain>
    </source>
</reference>
<evidence type="ECO:0000313" key="3">
    <source>
        <dbReference type="EMBL" id="AJE48032.1"/>
    </source>
</evidence>
<sequence length="173" mass="18625">MREKARRQDRGEEGSVTIEFVLLFPVFIALILGGAEIGYFTVSGAMLDRGLDRAIRDIRLGRMTVVTLDTLKPVVCGYADFLSDCEANIHIALESADAYHFTPPATYATCIDRSAEDLPNTVFSPGAPNELMLVRACLNVDPLFPTTPFGAALAGDAGNGYSLVATSGFVYEP</sequence>
<dbReference type="KEGG" id="cid:P73_3317"/>
<name>A0A0B5E6S3_9RHOB</name>
<dbReference type="Pfam" id="PF07811">
    <property type="entry name" value="TadE"/>
    <property type="match status" value="1"/>
</dbReference>
<accession>A0A0B5E6S3</accession>
<organism evidence="3 4">
    <name type="scientific">Celeribacter indicus</name>
    <dbReference type="NCBI Taxonomy" id="1208324"/>
    <lineage>
        <taxon>Bacteria</taxon>
        <taxon>Pseudomonadati</taxon>
        <taxon>Pseudomonadota</taxon>
        <taxon>Alphaproteobacteria</taxon>
        <taxon>Rhodobacterales</taxon>
        <taxon>Roseobacteraceae</taxon>
        <taxon>Celeribacter</taxon>
    </lineage>
</organism>
<feature type="domain" description="TadE-like" evidence="2">
    <location>
        <begin position="14"/>
        <end position="53"/>
    </location>
</feature>
<dbReference type="STRING" id="1208324.P73_3317"/>
<evidence type="ECO:0000313" key="4">
    <source>
        <dbReference type="Proteomes" id="UP000031521"/>
    </source>
</evidence>
<evidence type="ECO:0000256" key="1">
    <source>
        <dbReference type="SAM" id="Phobius"/>
    </source>
</evidence>
<keyword evidence="1" id="KW-1133">Transmembrane helix</keyword>
<dbReference type="InterPro" id="IPR012495">
    <property type="entry name" value="TadE-like_dom"/>
</dbReference>
<keyword evidence="4" id="KW-1185">Reference proteome</keyword>